<dbReference type="EMBL" id="CP097899">
    <property type="protein sequence ID" value="URN92578.1"/>
    <property type="molecule type" value="Genomic_DNA"/>
</dbReference>
<keyword evidence="1" id="KW-0812">Transmembrane</keyword>
<gene>
    <name evidence="3" type="ORF">NAG76_11765</name>
</gene>
<name>A0A9J6Z941_9BACL</name>
<evidence type="ECO:0000313" key="4">
    <source>
        <dbReference type="Proteomes" id="UP001056756"/>
    </source>
</evidence>
<proteinExistence type="predicted"/>
<dbReference type="InterPro" id="IPR005182">
    <property type="entry name" value="YdbS-like_PH"/>
</dbReference>
<evidence type="ECO:0000313" key="3">
    <source>
        <dbReference type="EMBL" id="URN92578.1"/>
    </source>
</evidence>
<evidence type="ECO:0000256" key="1">
    <source>
        <dbReference type="SAM" id="Phobius"/>
    </source>
</evidence>
<sequence length="159" mass="18189">MNRELTQKLHKDYIKASKLTSYITHGIFLLLIIAALIVIIMNDWTMIPIYIAGAVWILSFVIFTYIVPAYEYRSLSFEVFNEELEIQSGIWFRSNVLIPMNRVQHVEVGSGPIMRKYKLASLKVVTAAKQHEISGLHQSDAETLKVQIGELAKVDELHD</sequence>
<keyword evidence="1" id="KW-1133">Transmembrane helix</keyword>
<dbReference type="KEGG" id="plig:NAG76_11765"/>
<evidence type="ECO:0000259" key="2">
    <source>
        <dbReference type="Pfam" id="PF03703"/>
    </source>
</evidence>
<organism evidence="3 4">
    <name type="scientific">Candidatus Pristimantibacillus lignocellulolyticus</name>
    <dbReference type="NCBI Taxonomy" id="2994561"/>
    <lineage>
        <taxon>Bacteria</taxon>
        <taxon>Bacillati</taxon>
        <taxon>Bacillota</taxon>
        <taxon>Bacilli</taxon>
        <taxon>Bacillales</taxon>
        <taxon>Paenibacillaceae</taxon>
        <taxon>Candidatus Pristimantibacillus</taxon>
    </lineage>
</organism>
<protein>
    <submittedName>
        <fullName evidence="3">PH domain-containing protein</fullName>
    </submittedName>
</protein>
<reference evidence="3" key="1">
    <citation type="submission" date="2022-05" db="EMBL/GenBank/DDBJ databases">
        <title>Novel bacterial taxa in a minimal lignocellulolytic consortium and its capacity to transform plastics disclosed by genome-resolved metagenomics.</title>
        <authorList>
            <person name="Rodriguez C.A.D."/>
            <person name="Diaz-Garcia L."/>
            <person name="Herrera K."/>
            <person name="Tarazona N.A."/>
            <person name="Sproer C."/>
            <person name="Overmann J."/>
            <person name="Jimenez D.J."/>
        </authorList>
    </citation>
    <scope>NUCLEOTIDE SEQUENCE</scope>
    <source>
        <strain evidence="3">MAG5</strain>
    </source>
</reference>
<dbReference type="Proteomes" id="UP001056756">
    <property type="component" value="Chromosome"/>
</dbReference>
<dbReference type="AlphaFoldDB" id="A0A9J6Z941"/>
<dbReference type="Pfam" id="PF03703">
    <property type="entry name" value="bPH_2"/>
    <property type="match status" value="1"/>
</dbReference>
<feature type="transmembrane region" description="Helical" evidence="1">
    <location>
        <begin position="21"/>
        <end position="41"/>
    </location>
</feature>
<feature type="domain" description="YdbS-like PH" evidence="2">
    <location>
        <begin position="72"/>
        <end position="145"/>
    </location>
</feature>
<keyword evidence="1" id="KW-0472">Membrane</keyword>
<dbReference type="PANTHER" id="PTHR34473:SF2">
    <property type="entry name" value="UPF0699 TRANSMEMBRANE PROTEIN YDBT"/>
    <property type="match status" value="1"/>
</dbReference>
<dbReference type="PANTHER" id="PTHR34473">
    <property type="entry name" value="UPF0699 TRANSMEMBRANE PROTEIN YDBS"/>
    <property type="match status" value="1"/>
</dbReference>
<accession>A0A9J6Z941</accession>
<feature type="transmembrane region" description="Helical" evidence="1">
    <location>
        <begin position="47"/>
        <end position="67"/>
    </location>
</feature>